<reference evidence="5" key="1">
    <citation type="submission" date="2021-04" db="EMBL/GenBank/DDBJ databases">
        <title>A novel Synergistetes isolate from a pyrite-forming mixed culture.</title>
        <authorList>
            <person name="Bunk B."/>
            <person name="Sproer C."/>
            <person name="Spring S."/>
            <person name="Pester M."/>
        </authorList>
    </citation>
    <scope>NUCLEOTIDE SEQUENCE [LARGE SCALE GENOMIC DNA]</scope>
    <source>
        <strain evidence="5">J.5.4.2-T.3.5.2</strain>
    </source>
</reference>
<dbReference type="EMBL" id="CP072943">
    <property type="protein sequence ID" value="QTX33700.1"/>
    <property type="molecule type" value="Genomic_DNA"/>
</dbReference>
<dbReference type="SUPFAM" id="SSF53067">
    <property type="entry name" value="Actin-like ATPase domain"/>
    <property type="match status" value="2"/>
</dbReference>
<sequence length="520" mass="57668">MGRDGTVSAFMDLGTNSIRLLVVRINDNGSYTVLRKEKAFARLGEGAFQEGRLQEEAMDRALVIACRFRDLALSYGADEVSAVATSATRDAENRSEFLARLAEGGLDVRVVSGKEEARLIYLGVAGGALIEEKEVFFVDIGGGSTEIIVGDQESYDYLDSLKVGAIRLSNLFFRPEEEGPVPEGRYALMTQYVRNAGLRTIQRLEGRRFNRTIGSSGTLVNLTEIASRLTGSPHLSLADLKVLRARLCSLDLRERRLLPGMNPERADIIIAGAAIVETLMEALSLPPLEASPRGLQDGLLLDHLHRTRPEMVRGLSVRERSVLQLCRACSFDEPHARHVQFLALSLFDGTRDLGLHPFGEAERDLLGHVALMHDLGLFLSFSNHHAHTAYIIENAELLGFDERELASMATAAFFHRKKGPGRKHPLFARLDKAARRTVRVLSLFLRLAESLDRSHSKAVTSIELRKERGKSLLLRLRTRRECDLEILQLDGHRDDFADVLGLPFRVEAEIAEGVEGSEVA</sequence>
<accession>A0A9Q7EYN8</accession>
<dbReference type="KEGG" id="aram:KAR29_05745"/>
<evidence type="ECO:0000256" key="1">
    <source>
        <dbReference type="ARBA" id="ARBA00022801"/>
    </source>
</evidence>
<proteinExistence type="predicted"/>
<organism evidence="4 5">
    <name type="scientific">Aminithiophilus ramosus</name>
    <dbReference type="NCBI Taxonomy" id="3029084"/>
    <lineage>
        <taxon>Bacteria</taxon>
        <taxon>Thermotogati</taxon>
        <taxon>Synergistota</taxon>
        <taxon>Synergistia</taxon>
        <taxon>Synergistales</taxon>
        <taxon>Aminithiophilaceae</taxon>
        <taxon>Aminithiophilus</taxon>
    </lineage>
</organism>
<dbReference type="GO" id="GO:0006357">
    <property type="term" value="P:regulation of transcription by RNA polymerase II"/>
    <property type="evidence" value="ECO:0007669"/>
    <property type="project" value="TreeGrafter"/>
</dbReference>
<dbReference type="AlphaFoldDB" id="A0A9Q7EYN8"/>
<dbReference type="SUPFAM" id="SSF109604">
    <property type="entry name" value="HD-domain/PDEase-like"/>
    <property type="match status" value="1"/>
</dbReference>
<protein>
    <submittedName>
        <fullName evidence="4">Ppx/GppA family phosphatase</fullName>
    </submittedName>
</protein>
<evidence type="ECO:0000313" key="4">
    <source>
        <dbReference type="EMBL" id="QTX33700.1"/>
    </source>
</evidence>
<dbReference type="Gene3D" id="1.10.3210.10">
    <property type="entry name" value="Hypothetical protein af1432"/>
    <property type="match status" value="1"/>
</dbReference>
<dbReference type="Pfam" id="PF21447">
    <property type="entry name" value="Ppx-GppA_III"/>
    <property type="match status" value="1"/>
</dbReference>
<dbReference type="PANTHER" id="PTHR30005">
    <property type="entry name" value="EXOPOLYPHOSPHATASE"/>
    <property type="match status" value="1"/>
</dbReference>
<evidence type="ECO:0000313" key="5">
    <source>
        <dbReference type="Proteomes" id="UP000671879"/>
    </source>
</evidence>
<dbReference type="InterPro" id="IPR030673">
    <property type="entry name" value="PyroPPase_GppA_Ppx"/>
</dbReference>
<dbReference type="GO" id="GO:0016787">
    <property type="term" value="F:hydrolase activity"/>
    <property type="evidence" value="ECO:0007669"/>
    <property type="project" value="UniProtKB-KW"/>
</dbReference>
<dbReference type="InterPro" id="IPR043129">
    <property type="entry name" value="ATPase_NBD"/>
</dbReference>
<dbReference type="CDD" id="cd24006">
    <property type="entry name" value="ASKHA_NBD_PPX_GppA"/>
    <property type="match status" value="1"/>
</dbReference>
<dbReference type="PIRSF" id="PIRSF001267">
    <property type="entry name" value="Pyrophosphatase_GppA_Ppx"/>
    <property type="match status" value="1"/>
</dbReference>
<dbReference type="Proteomes" id="UP000671879">
    <property type="component" value="Chromosome"/>
</dbReference>
<feature type="domain" description="Ppx/GppA phosphatase C-terminal" evidence="3">
    <location>
        <begin position="317"/>
        <end position="468"/>
    </location>
</feature>
<keyword evidence="5" id="KW-1185">Reference proteome</keyword>
<evidence type="ECO:0000259" key="3">
    <source>
        <dbReference type="Pfam" id="PF21447"/>
    </source>
</evidence>
<evidence type="ECO:0000259" key="2">
    <source>
        <dbReference type="Pfam" id="PF02541"/>
    </source>
</evidence>
<feature type="domain" description="Ppx/GppA phosphatase N-terminal" evidence="2">
    <location>
        <begin position="22"/>
        <end position="306"/>
    </location>
</feature>
<gene>
    <name evidence="4" type="ORF">KAR29_05745</name>
</gene>
<keyword evidence="1" id="KW-0378">Hydrolase</keyword>
<name>A0A9Q7EYN8_9BACT</name>
<dbReference type="Gene3D" id="3.30.420.40">
    <property type="match status" value="1"/>
</dbReference>
<dbReference type="InterPro" id="IPR050273">
    <property type="entry name" value="GppA/Ppx_hydrolase"/>
</dbReference>
<dbReference type="InterPro" id="IPR048950">
    <property type="entry name" value="Ppx_GppA_C"/>
</dbReference>
<dbReference type="InterPro" id="IPR003695">
    <property type="entry name" value="Ppx_GppA_N"/>
</dbReference>
<dbReference type="Gene3D" id="3.30.420.150">
    <property type="entry name" value="Exopolyphosphatase. Domain 2"/>
    <property type="match status" value="1"/>
</dbReference>
<dbReference type="Pfam" id="PF02541">
    <property type="entry name" value="Ppx-GppA"/>
    <property type="match status" value="1"/>
</dbReference>
<dbReference type="PANTHER" id="PTHR30005:SF0">
    <property type="entry name" value="RETROGRADE REGULATION PROTEIN 2"/>
    <property type="match status" value="1"/>
</dbReference>